<feature type="region of interest" description="Disordered" evidence="3">
    <location>
        <begin position="1"/>
        <end position="23"/>
    </location>
</feature>
<feature type="transmembrane region" description="Helical" evidence="4">
    <location>
        <begin position="357"/>
        <end position="379"/>
    </location>
</feature>
<dbReference type="InterPro" id="IPR036259">
    <property type="entry name" value="MFS_trans_sf"/>
</dbReference>
<evidence type="ECO:0000256" key="2">
    <source>
        <dbReference type="ARBA" id="ARBA00006727"/>
    </source>
</evidence>
<keyword evidence="4" id="KW-0472">Membrane</keyword>
<evidence type="ECO:0000313" key="7">
    <source>
        <dbReference type="Proteomes" id="UP000758603"/>
    </source>
</evidence>
<feature type="transmembrane region" description="Helical" evidence="4">
    <location>
        <begin position="212"/>
        <end position="232"/>
    </location>
</feature>
<dbReference type="InterPro" id="IPR050327">
    <property type="entry name" value="Proton-linked_MCT"/>
</dbReference>
<evidence type="ECO:0000259" key="5">
    <source>
        <dbReference type="PROSITE" id="PS50850"/>
    </source>
</evidence>
<comment type="caution">
    <text evidence="6">The sequence shown here is derived from an EMBL/GenBank/DDBJ whole genome shotgun (WGS) entry which is preliminary data.</text>
</comment>
<protein>
    <submittedName>
        <fullName evidence="6">Riboflavin transporter MCH5</fullName>
    </submittedName>
</protein>
<gene>
    <name evidence="6" type="ORF">BKA67DRAFT_222544</name>
</gene>
<comment type="subcellular location">
    <subcellularLocation>
        <location evidence="1">Membrane</location>
        <topology evidence="1">Multi-pass membrane protein</topology>
    </subcellularLocation>
</comment>
<dbReference type="AlphaFoldDB" id="A0A9P8ZZE2"/>
<evidence type="ECO:0000313" key="6">
    <source>
        <dbReference type="EMBL" id="KAH6654970.1"/>
    </source>
</evidence>
<accession>A0A9P8ZZE2</accession>
<keyword evidence="7" id="KW-1185">Reference proteome</keyword>
<dbReference type="Pfam" id="PF07690">
    <property type="entry name" value="MFS_1"/>
    <property type="match status" value="1"/>
</dbReference>
<organism evidence="6 7">
    <name type="scientific">Truncatella angustata</name>
    <dbReference type="NCBI Taxonomy" id="152316"/>
    <lineage>
        <taxon>Eukaryota</taxon>
        <taxon>Fungi</taxon>
        <taxon>Dikarya</taxon>
        <taxon>Ascomycota</taxon>
        <taxon>Pezizomycotina</taxon>
        <taxon>Sordariomycetes</taxon>
        <taxon>Xylariomycetidae</taxon>
        <taxon>Amphisphaeriales</taxon>
        <taxon>Sporocadaceae</taxon>
        <taxon>Truncatella</taxon>
    </lineage>
</organism>
<dbReference type="InterPro" id="IPR020846">
    <property type="entry name" value="MFS_dom"/>
</dbReference>
<feature type="transmembrane region" description="Helical" evidence="4">
    <location>
        <begin position="423"/>
        <end position="444"/>
    </location>
</feature>
<dbReference type="GO" id="GO:0016020">
    <property type="term" value="C:membrane"/>
    <property type="evidence" value="ECO:0007669"/>
    <property type="project" value="UniProtKB-SubCell"/>
</dbReference>
<keyword evidence="4" id="KW-1133">Transmembrane helix</keyword>
<dbReference type="InterPro" id="IPR011701">
    <property type="entry name" value="MFS"/>
</dbReference>
<dbReference type="Gene3D" id="1.20.1250.20">
    <property type="entry name" value="MFS general substrate transporter like domains"/>
    <property type="match status" value="1"/>
</dbReference>
<reference evidence="6" key="1">
    <citation type="journal article" date="2021" name="Nat. Commun.">
        <title>Genetic determinants of endophytism in the Arabidopsis root mycobiome.</title>
        <authorList>
            <person name="Mesny F."/>
            <person name="Miyauchi S."/>
            <person name="Thiergart T."/>
            <person name="Pickel B."/>
            <person name="Atanasova L."/>
            <person name="Karlsson M."/>
            <person name="Huettel B."/>
            <person name="Barry K.W."/>
            <person name="Haridas S."/>
            <person name="Chen C."/>
            <person name="Bauer D."/>
            <person name="Andreopoulos W."/>
            <person name="Pangilinan J."/>
            <person name="LaButti K."/>
            <person name="Riley R."/>
            <person name="Lipzen A."/>
            <person name="Clum A."/>
            <person name="Drula E."/>
            <person name="Henrissat B."/>
            <person name="Kohler A."/>
            <person name="Grigoriev I.V."/>
            <person name="Martin F.M."/>
            <person name="Hacquard S."/>
        </authorList>
    </citation>
    <scope>NUCLEOTIDE SEQUENCE</scope>
    <source>
        <strain evidence="6">MPI-SDFR-AT-0073</strain>
    </source>
</reference>
<dbReference type="SUPFAM" id="SSF103473">
    <property type="entry name" value="MFS general substrate transporter"/>
    <property type="match status" value="1"/>
</dbReference>
<evidence type="ECO:0000256" key="3">
    <source>
        <dbReference type="SAM" id="MobiDB-lite"/>
    </source>
</evidence>
<proteinExistence type="inferred from homology"/>
<feature type="domain" description="Major facilitator superfamily (MFS) profile" evidence="5">
    <location>
        <begin position="52"/>
        <end position="445"/>
    </location>
</feature>
<evidence type="ECO:0000256" key="4">
    <source>
        <dbReference type="SAM" id="Phobius"/>
    </source>
</evidence>
<feature type="transmembrane region" description="Helical" evidence="4">
    <location>
        <begin position="180"/>
        <end position="200"/>
    </location>
</feature>
<sequence>MSTLDNSISIPLHELPNPSETPYSTQALITEEDASPSTNSVQQPSSEERDPKAWLAVAGSFLFLFASYGFMQTIGTVQSYLELNQLSSYTSRDIGWITGVFTSLALFLGIQIGPILDAYGPRMLGPVGCIVYAPVLFVVAECHQYWQFMLVLGIWGGTGAGILSMVGITVIGKWFNRRRGLAMGIALCGSSIGGVVMPLMLRELLPKLGWAWSIRILAFVITAVLIGGVFCLQQPLPRREGSEASETHRRKRVALNFMALTSGTFTFVTIGIAALEFAIFGVFSLLPTYATVAGFTSDNGFALVAIANATSTAGRLLPGIAGDYFGHFNVLLCMILSTAVFTGAILVPFGASSLGALYAFSALWGFGSGSFISLTPVCMGKTCETDDYGRYFGTMYFFVSFTLLLASPLGGQMLQTFGTQALAGLYVAVVMVGGICFLFARQLLYGKMYGKKGFKIKGRV</sequence>
<dbReference type="RefSeq" id="XP_045959235.1">
    <property type="nucleotide sequence ID" value="XM_046095571.1"/>
</dbReference>
<dbReference type="GO" id="GO:0022857">
    <property type="term" value="F:transmembrane transporter activity"/>
    <property type="evidence" value="ECO:0007669"/>
    <property type="project" value="InterPro"/>
</dbReference>
<feature type="transmembrane region" description="Helical" evidence="4">
    <location>
        <begin position="53"/>
        <end position="74"/>
    </location>
</feature>
<feature type="transmembrane region" description="Helical" evidence="4">
    <location>
        <begin position="94"/>
        <end position="116"/>
    </location>
</feature>
<feature type="transmembrane region" description="Helical" evidence="4">
    <location>
        <begin position="146"/>
        <end position="168"/>
    </location>
</feature>
<dbReference type="PANTHER" id="PTHR11360:SF230">
    <property type="entry name" value="MONOCARBOXYLATE TRANSPORTER, PUTATIVE (AFU_ORTHOLOGUE AFUA_2G12790)-RELATED"/>
    <property type="match status" value="1"/>
</dbReference>
<keyword evidence="4" id="KW-0812">Transmembrane</keyword>
<dbReference type="EMBL" id="JAGPXC010000003">
    <property type="protein sequence ID" value="KAH6654970.1"/>
    <property type="molecule type" value="Genomic_DNA"/>
</dbReference>
<feature type="transmembrane region" description="Helical" evidence="4">
    <location>
        <begin position="253"/>
        <end position="280"/>
    </location>
</feature>
<name>A0A9P8ZZE2_9PEZI</name>
<feature type="transmembrane region" description="Helical" evidence="4">
    <location>
        <begin position="330"/>
        <end position="351"/>
    </location>
</feature>
<dbReference type="Proteomes" id="UP000758603">
    <property type="component" value="Unassembled WGS sequence"/>
</dbReference>
<dbReference type="OrthoDB" id="6499973at2759"/>
<dbReference type="GeneID" id="70124464"/>
<dbReference type="PANTHER" id="PTHR11360">
    <property type="entry name" value="MONOCARBOXYLATE TRANSPORTER"/>
    <property type="match status" value="1"/>
</dbReference>
<feature type="transmembrane region" description="Helical" evidence="4">
    <location>
        <begin position="123"/>
        <end position="140"/>
    </location>
</feature>
<comment type="similarity">
    <text evidence="2">Belongs to the major facilitator superfamily. Monocarboxylate porter (TC 2.A.1.13) family.</text>
</comment>
<evidence type="ECO:0000256" key="1">
    <source>
        <dbReference type="ARBA" id="ARBA00004141"/>
    </source>
</evidence>
<dbReference type="PROSITE" id="PS50850">
    <property type="entry name" value="MFS"/>
    <property type="match status" value="1"/>
</dbReference>
<feature type="transmembrane region" description="Helical" evidence="4">
    <location>
        <begin position="391"/>
        <end position="411"/>
    </location>
</feature>